<keyword evidence="1" id="KW-0812">Transmembrane</keyword>
<organism evidence="2 3">
    <name type="scientific">Candidatus Adlerbacteria bacterium GW2011_GWC1_50_9</name>
    <dbReference type="NCBI Taxonomy" id="1618608"/>
    <lineage>
        <taxon>Bacteria</taxon>
        <taxon>Candidatus Adleribacteriota</taxon>
    </lineage>
</organism>
<evidence type="ECO:0000256" key="1">
    <source>
        <dbReference type="SAM" id="Phobius"/>
    </source>
</evidence>
<dbReference type="EMBL" id="LCQQ01000043">
    <property type="protein sequence ID" value="KKW20184.1"/>
    <property type="molecule type" value="Genomic_DNA"/>
</dbReference>
<feature type="transmembrane region" description="Helical" evidence="1">
    <location>
        <begin position="12"/>
        <end position="35"/>
    </location>
</feature>
<keyword evidence="1" id="KW-0472">Membrane</keyword>
<name>A0A0G1ZLC4_9BACT</name>
<feature type="non-terminal residue" evidence="2">
    <location>
        <position position="65"/>
    </location>
</feature>
<keyword evidence="1" id="KW-1133">Transmembrane helix</keyword>
<accession>A0A0G1ZLC4</accession>
<reference evidence="2 3" key="1">
    <citation type="journal article" date="2015" name="Nature">
        <title>rRNA introns, odd ribosomes, and small enigmatic genomes across a large radiation of phyla.</title>
        <authorList>
            <person name="Brown C.T."/>
            <person name="Hug L.A."/>
            <person name="Thomas B.C."/>
            <person name="Sharon I."/>
            <person name="Castelle C.J."/>
            <person name="Singh A."/>
            <person name="Wilkins M.J."/>
            <person name="Williams K.H."/>
            <person name="Banfield J.F."/>
        </authorList>
    </citation>
    <scope>NUCLEOTIDE SEQUENCE [LARGE SCALE GENOMIC DNA]</scope>
</reference>
<evidence type="ECO:0000313" key="2">
    <source>
        <dbReference type="EMBL" id="KKW20184.1"/>
    </source>
</evidence>
<protein>
    <submittedName>
        <fullName evidence="2">Inner membrane protein</fullName>
    </submittedName>
</protein>
<dbReference type="Proteomes" id="UP000034201">
    <property type="component" value="Unassembled WGS sequence"/>
</dbReference>
<proteinExistence type="predicted"/>
<comment type="caution">
    <text evidence="2">The sequence shown here is derived from an EMBL/GenBank/DDBJ whole genome shotgun (WGS) entry which is preliminary data.</text>
</comment>
<dbReference type="Pfam" id="PF05987">
    <property type="entry name" value="DUF898"/>
    <property type="match status" value="1"/>
</dbReference>
<gene>
    <name evidence="2" type="ORF">UY61_C0043G0001</name>
</gene>
<evidence type="ECO:0000313" key="3">
    <source>
        <dbReference type="Proteomes" id="UP000034201"/>
    </source>
</evidence>
<sequence>MKRQFKFEGKGGELFCLYFVQILLTMLTIGIYGPWACAKICAYYAGKTTLDGKSFSFTGTGGEMF</sequence>
<dbReference type="AlphaFoldDB" id="A0A0G1ZLC4"/>
<dbReference type="InterPro" id="IPR010295">
    <property type="entry name" value="DUF898"/>
</dbReference>